<reference evidence="2" key="1">
    <citation type="submission" date="2023-07" db="EMBL/GenBank/DDBJ databases">
        <title>draft genome sequence of fig (Ficus carica).</title>
        <authorList>
            <person name="Takahashi T."/>
            <person name="Nishimura K."/>
        </authorList>
    </citation>
    <scope>NUCLEOTIDE SEQUENCE</scope>
</reference>
<dbReference type="Proteomes" id="UP001187192">
    <property type="component" value="Unassembled WGS sequence"/>
</dbReference>
<evidence type="ECO:0000256" key="1">
    <source>
        <dbReference type="SAM" id="MobiDB-lite"/>
    </source>
</evidence>
<dbReference type="EMBL" id="BTGU01000027">
    <property type="protein sequence ID" value="GMN48143.1"/>
    <property type="molecule type" value="Genomic_DNA"/>
</dbReference>
<feature type="compositionally biased region" description="Basic residues" evidence="1">
    <location>
        <begin position="9"/>
        <end position="19"/>
    </location>
</feature>
<evidence type="ECO:0000313" key="3">
    <source>
        <dbReference type="Proteomes" id="UP001187192"/>
    </source>
</evidence>
<evidence type="ECO:0000313" key="2">
    <source>
        <dbReference type="EMBL" id="GMN48143.1"/>
    </source>
</evidence>
<organism evidence="2 3">
    <name type="scientific">Ficus carica</name>
    <name type="common">Common fig</name>
    <dbReference type="NCBI Taxonomy" id="3494"/>
    <lineage>
        <taxon>Eukaryota</taxon>
        <taxon>Viridiplantae</taxon>
        <taxon>Streptophyta</taxon>
        <taxon>Embryophyta</taxon>
        <taxon>Tracheophyta</taxon>
        <taxon>Spermatophyta</taxon>
        <taxon>Magnoliopsida</taxon>
        <taxon>eudicotyledons</taxon>
        <taxon>Gunneridae</taxon>
        <taxon>Pentapetalae</taxon>
        <taxon>rosids</taxon>
        <taxon>fabids</taxon>
        <taxon>Rosales</taxon>
        <taxon>Moraceae</taxon>
        <taxon>Ficeae</taxon>
        <taxon>Ficus</taxon>
    </lineage>
</organism>
<comment type="caution">
    <text evidence="2">The sequence shown here is derived from an EMBL/GenBank/DDBJ whole genome shotgun (WGS) entry which is preliminary data.</text>
</comment>
<keyword evidence="3" id="KW-1185">Reference proteome</keyword>
<name>A0AA88D6W2_FICCA</name>
<proteinExistence type="predicted"/>
<feature type="region of interest" description="Disordered" evidence="1">
    <location>
        <begin position="53"/>
        <end position="73"/>
    </location>
</feature>
<feature type="region of interest" description="Disordered" evidence="1">
    <location>
        <begin position="1"/>
        <end position="33"/>
    </location>
</feature>
<gene>
    <name evidence="2" type="ORF">TIFTF001_017321</name>
</gene>
<dbReference type="AlphaFoldDB" id="A0AA88D6W2"/>
<sequence length="73" mass="8064">MGKMGLTHKLSRGRIKKQISHREGGDGSLRSLGGGKGWVMTTWSDSEWVGWGGRGQWGKAGKVSWPEGERCHR</sequence>
<accession>A0AA88D6W2</accession>
<protein>
    <submittedName>
        <fullName evidence="2">Uncharacterized protein</fullName>
    </submittedName>
</protein>